<dbReference type="EMBL" id="NJGD01000012">
    <property type="protein sequence ID" value="PJR13106.1"/>
    <property type="molecule type" value="Genomic_DNA"/>
</dbReference>
<comment type="caution">
    <text evidence="2">The sequence shown here is derived from an EMBL/GenBank/DDBJ whole genome shotgun (WGS) entry which is preliminary data.</text>
</comment>
<dbReference type="Gene3D" id="2.60.40.2230">
    <property type="entry name" value="Uncharacterised protein YcnI-like PF07987, DUF1775"/>
    <property type="match status" value="1"/>
</dbReference>
<dbReference type="Pfam" id="PF07987">
    <property type="entry name" value="DUF1775"/>
    <property type="match status" value="1"/>
</dbReference>
<dbReference type="InterPro" id="IPR038507">
    <property type="entry name" value="YcnI-like_sf"/>
</dbReference>
<gene>
    <name evidence="2" type="ORF">CEJ86_22985</name>
</gene>
<evidence type="ECO:0000313" key="3">
    <source>
        <dbReference type="Proteomes" id="UP000231987"/>
    </source>
</evidence>
<name>A0A2J0YXU7_RHIML</name>
<feature type="domain" description="YncI copper-binding" evidence="1">
    <location>
        <begin position="17"/>
        <end position="164"/>
    </location>
</feature>
<dbReference type="Proteomes" id="UP000231987">
    <property type="component" value="Unassembled WGS sequence"/>
</dbReference>
<dbReference type="InterPro" id="IPR012533">
    <property type="entry name" value="YcnI-copper_dom"/>
</dbReference>
<evidence type="ECO:0000259" key="1">
    <source>
        <dbReference type="Pfam" id="PF07987"/>
    </source>
</evidence>
<proteinExistence type="predicted"/>
<protein>
    <recommendedName>
        <fullName evidence="1">YncI copper-binding domain-containing protein</fullName>
    </recommendedName>
</protein>
<accession>A0A2J0YXU7</accession>
<dbReference type="CDD" id="cd08545">
    <property type="entry name" value="YcnI_like"/>
    <property type="match status" value="1"/>
</dbReference>
<reference evidence="2 3" key="1">
    <citation type="submission" date="2017-06" db="EMBL/GenBank/DDBJ databases">
        <title>Ensifer strains isolated from leguminous trees and herbs display diverse denitrification phenotypes with some acting as strong N2O sinks.</title>
        <authorList>
            <person name="Woliy K."/>
            <person name="Mania D."/>
            <person name="Bakken L.R."/>
            <person name="Frostegard A."/>
        </authorList>
    </citation>
    <scope>NUCLEOTIDE SEQUENCE [LARGE SCALE GENOMIC DNA]</scope>
    <source>
        <strain evidence="2 3">AC50a</strain>
    </source>
</reference>
<dbReference type="AlphaFoldDB" id="A0A2J0YXU7"/>
<sequence length="171" mass="18211">MLTAALIAVGAGAAIAHTSLETKEAPVGASYKAVFRVPHGCDGKPTNAVRVQIPEGVIAVKPMPKPGWTLEKVSGAYEKSYDNHGTPTKEGVKEVLWKGGHLGDDEYDEFVVRVYLTSDLPAGKVLYFPTVQECPDGAAERWIEIPAEGQSGDDLEFPAPGVKLLEKAGSH</sequence>
<organism evidence="2 3">
    <name type="scientific">Rhizobium meliloti</name>
    <name type="common">Ensifer meliloti</name>
    <name type="synonym">Sinorhizobium meliloti</name>
    <dbReference type="NCBI Taxonomy" id="382"/>
    <lineage>
        <taxon>Bacteria</taxon>
        <taxon>Pseudomonadati</taxon>
        <taxon>Pseudomonadota</taxon>
        <taxon>Alphaproteobacteria</taxon>
        <taxon>Hyphomicrobiales</taxon>
        <taxon>Rhizobiaceae</taxon>
        <taxon>Sinorhizobium/Ensifer group</taxon>
        <taxon>Sinorhizobium</taxon>
    </lineage>
</organism>
<evidence type="ECO:0000313" key="2">
    <source>
        <dbReference type="EMBL" id="PJR13106.1"/>
    </source>
</evidence>